<dbReference type="SUPFAM" id="SSF103473">
    <property type="entry name" value="MFS general substrate transporter"/>
    <property type="match status" value="2"/>
</dbReference>
<proteinExistence type="predicted"/>
<feature type="transmembrane region" description="Helical" evidence="6">
    <location>
        <begin position="430"/>
        <end position="454"/>
    </location>
</feature>
<sequence>MNNSTTKPMPALTSVAILAFIGTLIETSMNVTFPTLSQTFHVNLGTVQWITSGYLMIMALTMMCSAFLQRRYSLINLFDYATAAFVIGALLSLCAQKSFFLLLIGRLIQAGCAGIAIPSMINLTLTIIPIQQVGFYMSTAGMIVNLAPALGPTFGGLMVSIASWKFIFLVTLPIVILTWLLGRKTLLPFSHKGRKLKFPSHQFTLLAIAFLVFNWSFSQFNGGWIIFLILIGLIIVSCLLLWFYNKIRNHTETDLLNLSLFKQKNVRRAFFIYASIQLVNLGVNLVIPNLVQMAQHLSAFKSGLILLPGSLLVALINPLFGKLYDRYGGAKPIGGGLFLMLLGMIGLLIVNQLGIFGELIIVYIIFSIGRTMAFSNILTDTLKHTATTAQADINALFSTGQQLAGSVGSTLGAVLMTIPVNLLANNFQPVLGQAVFLTLLIIILIAIIVNHLLFHPFKNTSE</sequence>
<feature type="domain" description="Major facilitator superfamily (MFS) profile" evidence="7">
    <location>
        <begin position="11"/>
        <end position="458"/>
    </location>
</feature>
<reference evidence="8 9" key="1">
    <citation type="journal article" date="2015" name="Genome Announc.">
        <title>Expanding the biotechnology potential of lactobacilli through comparative genomics of 213 strains and associated genera.</title>
        <authorList>
            <person name="Sun Z."/>
            <person name="Harris H.M."/>
            <person name="McCann A."/>
            <person name="Guo C."/>
            <person name="Argimon S."/>
            <person name="Zhang W."/>
            <person name="Yang X."/>
            <person name="Jeffery I.B."/>
            <person name="Cooney J.C."/>
            <person name="Kagawa T.F."/>
            <person name="Liu W."/>
            <person name="Song Y."/>
            <person name="Salvetti E."/>
            <person name="Wrobel A."/>
            <person name="Rasinkangas P."/>
            <person name="Parkhill J."/>
            <person name="Rea M.C."/>
            <person name="O'Sullivan O."/>
            <person name="Ritari J."/>
            <person name="Douillard F.P."/>
            <person name="Paul Ross R."/>
            <person name="Yang R."/>
            <person name="Briner A.E."/>
            <person name="Felis G.E."/>
            <person name="de Vos W.M."/>
            <person name="Barrangou R."/>
            <person name="Klaenhammer T.R."/>
            <person name="Caufield P.W."/>
            <person name="Cui Y."/>
            <person name="Zhang H."/>
            <person name="O'Toole P.W."/>
        </authorList>
    </citation>
    <scope>NUCLEOTIDE SEQUENCE [LARGE SCALE GENOMIC DNA]</scope>
    <source>
        <strain evidence="8 9">DSM 16982</strain>
    </source>
</reference>
<feature type="transmembrane region" description="Helical" evidence="6">
    <location>
        <begin position="265"/>
        <end position="287"/>
    </location>
</feature>
<dbReference type="Gene3D" id="1.20.1720.10">
    <property type="entry name" value="Multidrug resistance protein D"/>
    <property type="match status" value="1"/>
</dbReference>
<keyword evidence="5 6" id="KW-0472">Membrane</keyword>
<evidence type="ECO:0000256" key="2">
    <source>
        <dbReference type="ARBA" id="ARBA00022448"/>
    </source>
</evidence>
<dbReference type="Proteomes" id="UP000051302">
    <property type="component" value="Unassembled WGS sequence"/>
</dbReference>
<feature type="transmembrane region" description="Helical" evidence="6">
    <location>
        <begin position="49"/>
        <end position="68"/>
    </location>
</feature>
<dbReference type="PANTHER" id="PTHR42718:SF9">
    <property type="entry name" value="MAJOR FACILITATOR SUPERFAMILY MULTIDRUG TRANSPORTER MFSC"/>
    <property type="match status" value="1"/>
</dbReference>
<feature type="transmembrane region" description="Helical" evidence="6">
    <location>
        <begin position="75"/>
        <end position="93"/>
    </location>
</feature>
<feature type="transmembrane region" description="Helical" evidence="6">
    <location>
        <begin position="99"/>
        <end position="121"/>
    </location>
</feature>
<dbReference type="STRING" id="1423774.FD31_GL001281"/>
<evidence type="ECO:0000313" key="9">
    <source>
        <dbReference type="Proteomes" id="UP000051302"/>
    </source>
</evidence>
<evidence type="ECO:0000256" key="5">
    <source>
        <dbReference type="ARBA" id="ARBA00023136"/>
    </source>
</evidence>
<feature type="transmembrane region" description="Helical" evidence="6">
    <location>
        <begin position="157"/>
        <end position="181"/>
    </location>
</feature>
<dbReference type="EMBL" id="AZFV01000024">
    <property type="protein sequence ID" value="KRM15273.1"/>
    <property type="molecule type" value="Genomic_DNA"/>
</dbReference>
<organism evidence="8 9">
    <name type="scientific">Companilactobacillus nantensis DSM 16982</name>
    <dbReference type="NCBI Taxonomy" id="1423774"/>
    <lineage>
        <taxon>Bacteria</taxon>
        <taxon>Bacillati</taxon>
        <taxon>Bacillota</taxon>
        <taxon>Bacilli</taxon>
        <taxon>Lactobacillales</taxon>
        <taxon>Lactobacillaceae</taxon>
        <taxon>Companilactobacillus</taxon>
    </lineage>
</organism>
<keyword evidence="2" id="KW-0813">Transport</keyword>
<feature type="transmembrane region" description="Helical" evidence="6">
    <location>
        <begin position="202"/>
        <end position="218"/>
    </location>
</feature>
<dbReference type="PANTHER" id="PTHR42718">
    <property type="entry name" value="MAJOR FACILITATOR SUPERFAMILY MULTIDRUG TRANSPORTER MFSC"/>
    <property type="match status" value="1"/>
</dbReference>
<evidence type="ECO:0000256" key="3">
    <source>
        <dbReference type="ARBA" id="ARBA00022692"/>
    </source>
</evidence>
<dbReference type="InterPro" id="IPR036259">
    <property type="entry name" value="MFS_trans_sf"/>
</dbReference>
<dbReference type="PATRIC" id="fig|1423774.3.peg.1332"/>
<dbReference type="Gene3D" id="1.20.1250.20">
    <property type="entry name" value="MFS general substrate transporter like domains"/>
    <property type="match status" value="1"/>
</dbReference>
<name>A0A0R1WHQ5_9LACO</name>
<feature type="transmembrane region" description="Helical" evidence="6">
    <location>
        <begin position="360"/>
        <end position="382"/>
    </location>
</feature>
<comment type="caution">
    <text evidence="8">The sequence shown here is derived from an EMBL/GenBank/DDBJ whole genome shotgun (WGS) entry which is preliminary data.</text>
</comment>
<evidence type="ECO:0000313" key="8">
    <source>
        <dbReference type="EMBL" id="KRM15273.1"/>
    </source>
</evidence>
<dbReference type="AlphaFoldDB" id="A0A0R1WHQ5"/>
<keyword evidence="9" id="KW-1185">Reference proteome</keyword>
<feature type="transmembrane region" description="Helical" evidence="6">
    <location>
        <begin position="299"/>
        <end position="320"/>
    </location>
</feature>
<keyword evidence="3 6" id="KW-0812">Transmembrane</keyword>
<evidence type="ECO:0000259" key="7">
    <source>
        <dbReference type="PROSITE" id="PS50850"/>
    </source>
</evidence>
<dbReference type="InterPro" id="IPR011701">
    <property type="entry name" value="MFS"/>
</dbReference>
<feature type="transmembrane region" description="Helical" evidence="6">
    <location>
        <begin position="332"/>
        <end position="354"/>
    </location>
</feature>
<keyword evidence="4 6" id="KW-1133">Transmembrane helix</keyword>
<dbReference type="InterPro" id="IPR020846">
    <property type="entry name" value="MFS_dom"/>
</dbReference>
<dbReference type="GO" id="GO:0005886">
    <property type="term" value="C:plasma membrane"/>
    <property type="evidence" value="ECO:0007669"/>
    <property type="project" value="UniProtKB-SubCell"/>
</dbReference>
<accession>A0A0R1WHQ5</accession>
<feature type="transmembrane region" description="Helical" evidence="6">
    <location>
        <begin position="403"/>
        <end position="424"/>
    </location>
</feature>
<dbReference type="GO" id="GO:0022857">
    <property type="term" value="F:transmembrane transporter activity"/>
    <property type="evidence" value="ECO:0007669"/>
    <property type="project" value="InterPro"/>
</dbReference>
<feature type="transmembrane region" description="Helical" evidence="6">
    <location>
        <begin position="224"/>
        <end position="244"/>
    </location>
</feature>
<evidence type="ECO:0000256" key="6">
    <source>
        <dbReference type="SAM" id="Phobius"/>
    </source>
</evidence>
<dbReference type="PRINTS" id="PR01036">
    <property type="entry name" value="TCRTETB"/>
</dbReference>
<evidence type="ECO:0000256" key="4">
    <source>
        <dbReference type="ARBA" id="ARBA00022989"/>
    </source>
</evidence>
<gene>
    <name evidence="8" type="ORF">FD31_GL001281</name>
</gene>
<evidence type="ECO:0000256" key="1">
    <source>
        <dbReference type="ARBA" id="ARBA00004651"/>
    </source>
</evidence>
<dbReference type="RefSeq" id="WP_057892694.1">
    <property type="nucleotide sequence ID" value="NZ_AZFV01000024.1"/>
</dbReference>
<feature type="transmembrane region" description="Helical" evidence="6">
    <location>
        <begin position="133"/>
        <end position="151"/>
    </location>
</feature>
<dbReference type="PROSITE" id="PS50850">
    <property type="entry name" value="MFS"/>
    <property type="match status" value="1"/>
</dbReference>
<comment type="subcellular location">
    <subcellularLocation>
        <location evidence="1">Cell membrane</location>
        <topology evidence="1">Multi-pass membrane protein</topology>
    </subcellularLocation>
</comment>
<dbReference type="Pfam" id="PF07690">
    <property type="entry name" value="MFS_1"/>
    <property type="match status" value="2"/>
</dbReference>
<protein>
    <submittedName>
        <fullName evidence="8">Permease of the major facilitator superfamily</fullName>
    </submittedName>
</protein>